<keyword evidence="2" id="KW-1185">Reference proteome</keyword>
<protein>
    <submittedName>
        <fullName evidence="1">Inovirus-type Gp2 protein</fullName>
    </submittedName>
</protein>
<dbReference type="EMBL" id="JASNRB020000018">
    <property type="protein sequence ID" value="MFJ1471062.1"/>
    <property type="molecule type" value="Genomic_DNA"/>
</dbReference>
<comment type="caution">
    <text evidence="1">The sequence shown here is derived from an EMBL/GenBank/DDBJ whole genome shotgun (WGS) entry which is preliminary data.</text>
</comment>
<sequence>MNASSNDELNEFREAMDGRRVLIENIGDETILTTSQGYDNTDLFEVVAFVKQIMATEELAFVTVPLNIFAGLRKKLSLSKYYDHINYFMEAYQEGFAYNPYIELFYSTLFELVGKDYSFFHEPYVKSGFCEKTEADVFNDLISNIRRKANSKEFKKKVSSIEFNSSRNEVSSIDYVQRLFECYARLLSVRVDFFFSNKDGEVVSVAEATSYMNRFMNNKRTNSIFKNLVGYIWKLEEGNVRGLHYHCLFFFDGSKARKDVFIGMQIGNYWKKVTKGRGVYFNVNANKKDFLSKGMVLGIGMIDHYNTEGRASLLNIVKYFFKPDQYLSAKSVARGRVFAKGRPPKVSGTGRPRSVAS</sequence>
<organism evidence="1 2">
    <name type="scientific">Massilia orientalis</name>
    <dbReference type="NCBI Taxonomy" id="3050128"/>
    <lineage>
        <taxon>Bacteria</taxon>
        <taxon>Pseudomonadati</taxon>
        <taxon>Pseudomonadota</taxon>
        <taxon>Betaproteobacteria</taxon>
        <taxon>Burkholderiales</taxon>
        <taxon>Oxalobacteraceae</taxon>
        <taxon>Telluria group</taxon>
        <taxon>Massilia</taxon>
    </lineage>
</organism>
<evidence type="ECO:0000313" key="2">
    <source>
        <dbReference type="Proteomes" id="UP001168096"/>
    </source>
</evidence>
<gene>
    <name evidence="1" type="ORF">QPK29_025360</name>
</gene>
<dbReference type="Proteomes" id="UP001168096">
    <property type="component" value="Unassembled WGS sequence"/>
</dbReference>
<reference evidence="1" key="1">
    <citation type="submission" date="2024-11" db="EMBL/GenBank/DDBJ databases">
        <title>Description of Massilia orientalis sp. nov., isolated from rhizosphere soil of Ageratina adenophora.</title>
        <authorList>
            <person name="Wang Y."/>
        </authorList>
    </citation>
    <scope>NUCLEOTIDE SEQUENCE</scope>
    <source>
        <strain evidence="1">YIM B02787</strain>
    </source>
</reference>
<proteinExistence type="predicted"/>
<accession>A0ACC7MG43</accession>
<name>A0ACC7MG43_9BURK</name>
<evidence type="ECO:0000313" key="1">
    <source>
        <dbReference type="EMBL" id="MFJ1471062.1"/>
    </source>
</evidence>